<dbReference type="GO" id="GO:0015629">
    <property type="term" value="C:actin cytoskeleton"/>
    <property type="evidence" value="ECO:0007669"/>
    <property type="project" value="TreeGrafter"/>
</dbReference>
<accession>A0A3Q0FLB2</accession>
<dbReference type="PANTHER" id="PTHR15708:SF8">
    <property type="entry name" value="PROTEIN MTSS 2"/>
    <property type="match status" value="1"/>
</dbReference>
<dbReference type="InterPro" id="IPR030127">
    <property type="entry name" value="MTSS1/MTSS2"/>
</dbReference>
<dbReference type="PANTHER" id="PTHR15708">
    <property type="entry name" value="ACTIN BUNDLING/MISSING IN METASTASIS-RELATED"/>
    <property type="match status" value="1"/>
</dbReference>
<dbReference type="GO" id="GO:0061024">
    <property type="term" value="P:membrane organization"/>
    <property type="evidence" value="ECO:0007669"/>
    <property type="project" value="TreeGrafter"/>
</dbReference>
<reference evidence="3" key="1">
    <citation type="submission" date="2025-08" db="UniProtKB">
        <authorList>
            <consortium name="RefSeq"/>
        </authorList>
    </citation>
    <scope>IDENTIFICATION</scope>
</reference>
<name>A0A3Q0FLB2_ALLSI</name>
<dbReference type="Proteomes" id="UP000189705">
    <property type="component" value="Unplaced"/>
</dbReference>
<dbReference type="GO" id="GO:0005543">
    <property type="term" value="F:phospholipid binding"/>
    <property type="evidence" value="ECO:0007669"/>
    <property type="project" value="TreeGrafter"/>
</dbReference>
<protein>
    <submittedName>
        <fullName evidence="3">Uncharacterized protein LOC102373685</fullName>
    </submittedName>
</protein>
<dbReference type="STRING" id="38654.A0A3Q0FLB2"/>
<sequence>MEISNGLTMLGYVKTLMLNCFLWFLWCFTRGGVSRTCRPPRLRSKNRRVVHQKPPRTTQLAHSPFPYMTDKVSRLENHQLPKSPPAFGLPWARPGKLQPPPCQTIFDTFPDRRPLKRIWYPGLGGTAMGFPTQKPSFPLRATVKVKKSAPSFQGCQSVRAREILHLLENSSPPLVSEIEFHLSVFVEKMKRALWRDLEDPASPPGVIAPDVQELTKETTASAAVIKDLKGSKDSSYRTLPSSPNSTGSRRSSTCSLTQLVSANTCLSSITSDHSSFISQNAMYSKLPSPMPSDITSQVRVGMGAANGLKTVLLTVRDVVFELIIHRVNILHIL</sequence>
<dbReference type="KEGG" id="asn:102373685"/>
<evidence type="ECO:0000256" key="1">
    <source>
        <dbReference type="SAM" id="MobiDB-lite"/>
    </source>
</evidence>
<dbReference type="AlphaFoldDB" id="A0A3Q0FLB2"/>
<dbReference type="RefSeq" id="XP_025048047.1">
    <property type="nucleotide sequence ID" value="XM_025192262.1"/>
</dbReference>
<proteinExistence type="predicted"/>
<evidence type="ECO:0000313" key="2">
    <source>
        <dbReference type="Proteomes" id="UP000189705"/>
    </source>
</evidence>
<organism evidence="2 3">
    <name type="scientific">Alligator sinensis</name>
    <name type="common">Chinese alligator</name>
    <dbReference type="NCBI Taxonomy" id="38654"/>
    <lineage>
        <taxon>Eukaryota</taxon>
        <taxon>Metazoa</taxon>
        <taxon>Chordata</taxon>
        <taxon>Craniata</taxon>
        <taxon>Vertebrata</taxon>
        <taxon>Euteleostomi</taxon>
        <taxon>Archelosauria</taxon>
        <taxon>Archosauria</taxon>
        <taxon>Crocodylia</taxon>
        <taxon>Alligatoridae</taxon>
        <taxon>Alligatorinae</taxon>
        <taxon>Alligator</taxon>
    </lineage>
</organism>
<feature type="region of interest" description="Disordered" evidence="1">
    <location>
        <begin position="232"/>
        <end position="252"/>
    </location>
</feature>
<evidence type="ECO:0000313" key="3">
    <source>
        <dbReference type="RefSeq" id="XP_025048047.1"/>
    </source>
</evidence>
<dbReference type="GO" id="GO:0009898">
    <property type="term" value="C:cytoplasmic side of plasma membrane"/>
    <property type="evidence" value="ECO:0007669"/>
    <property type="project" value="TreeGrafter"/>
</dbReference>
<keyword evidence="2" id="KW-1185">Reference proteome</keyword>
<dbReference type="GO" id="GO:0030031">
    <property type="term" value="P:cell projection assembly"/>
    <property type="evidence" value="ECO:0007669"/>
    <property type="project" value="TreeGrafter"/>
</dbReference>
<feature type="compositionally biased region" description="Low complexity" evidence="1">
    <location>
        <begin position="240"/>
        <end position="252"/>
    </location>
</feature>
<dbReference type="GO" id="GO:0003779">
    <property type="term" value="F:actin binding"/>
    <property type="evidence" value="ECO:0007669"/>
    <property type="project" value="InterPro"/>
</dbReference>
<gene>
    <name evidence="3" type="primary">LOC102373685</name>
</gene>
<dbReference type="GeneID" id="102373685"/>
<dbReference type="InParanoid" id="A0A3Q0FLB2"/>